<dbReference type="AlphaFoldDB" id="A0A090MCS6"/>
<dbReference type="InParanoid" id="A0A090MCS6"/>
<reference evidence="12" key="3">
    <citation type="submission" date="2017-04" db="EMBL/GenBank/DDBJ databases">
        <title>Population genomics of picophytoplankton unveils novel chromosome hypervariability.</title>
        <authorList>
            <consortium name="DOE Joint Genome Institute"/>
            <person name="Blanc-Mathieu R."/>
            <person name="Krasovec M."/>
            <person name="Hebrard M."/>
            <person name="Yau S."/>
            <person name="Desgranges E."/>
            <person name="Martin J."/>
            <person name="Schackwitz W."/>
            <person name="Kuo A."/>
            <person name="Salin G."/>
            <person name="Donnadieu C."/>
            <person name="Desdevises Y."/>
            <person name="Sanchez-Ferandin S."/>
            <person name="Moreau H."/>
            <person name="Rivals E."/>
            <person name="Grigoriev I.V."/>
            <person name="Grimsley N."/>
            <person name="Eyre-Walker A."/>
            <person name="Piganeau G."/>
        </authorList>
    </citation>
    <scope>NUCLEOTIDE SEQUENCE [LARGE SCALE GENOMIC DNA]</scope>
    <source>
        <strain evidence="12">RCC 1115</strain>
    </source>
</reference>
<organism evidence="11 13">
    <name type="scientific">Ostreococcus tauri</name>
    <name type="common">Marine green alga</name>
    <dbReference type="NCBI Taxonomy" id="70448"/>
    <lineage>
        <taxon>Eukaryota</taxon>
        <taxon>Viridiplantae</taxon>
        <taxon>Chlorophyta</taxon>
        <taxon>Mamiellophyceae</taxon>
        <taxon>Mamiellales</taxon>
        <taxon>Bathycoccaceae</taxon>
        <taxon>Ostreococcus</taxon>
    </lineage>
</organism>
<dbReference type="EMBL" id="KZ155780">
    <property type="protein sequence ID" value="OUS47002.1"/>
    <property type="molecule type" value="Genomic_DNA"/>
</dbReference>
<comment type="subcellular location">
    <subcellularLocation>
        <location evidence="1">Nucleus</location>
    </subcellularLocation>
</comment>
<dbReference type="CDD" id="cd19821">
    <property type="entry name" value="Bbox1_BBX-like"/>
    <property type="match status" value="1"/>
</dbReference>
<keyword evidence="2" id="KW-0479">Metal-binding</keyword>
<keyword evidence="7" id="KW-0539">Nucleus</keyword>
<evidence type="ECO:0000256" key="8">
    <source>
        <dbReference type="PROSITE-ProRule" id="PRU00024"/>
    </source>
</evidence>
<evidence type="ECO:0000313" key="13">
    <source>
        <dbReference type="Proteomes" id="UP000009170"/>
    </source>
</evidence>
<proteinExistence type="predicted"/>
<dbReference type="PANTHER" id="PTHR31832">
    <property type="entry name" value="B-BOX ZINC FINGER PROTEIN 22"/>
    <property type="match status" value="1"/>
</dbReference>
<keyword evidence="5" id="KW-0805">Transcription regulation</keyword>
<dbReference type="GO" id="GO:0009640">
    <property type="term" value="P:photomorphogenesis"/>
    <property type="evidence" value="ECO:0007669"/>
    <property type="project" value="TreeGrafter"/>
</dbReference>
<reference evidence="11" key="2">
    <citation type="journal article" date="2014" name="BMC Genomics">
        <title>An improved genome of the model marine alga Ostreococcus tauri unfolds by assessing Illumina de novo assemblies.</title>
        <authorList>
            <person name="Blanc-Mathieu R."/>
            <person name="Verhelst B."/>
            <person name="Derelle E."/>
            <person name="Rombauts S."/>
            <person name="Bouget F.Y."/>
            <person name="Carre I."/>
            <person name="Chateau A."/>
            <person name="Eyre-Walker A."/>
            <person name="Grimsley N."/>
            <person name="Moreau H."/>
            <person name="Piegu B."/>
            <person name="Rivals E."/>
            <person name="Schackwitz W."/>
            <person name="Van de Peer Y."/>
            <person name="Piganeau G."/>
        </authorList>
    </citation>
    <scope>NUCLEOTIDE SEQUENCE</scope>
    <source>
        <strain evidence="11">RCC4221</strain>
    </source>
</reference>
<dbReference type="PROSITE" id="PS50119">
    <property type="entry name" value="ZF_BBOX"/>
    <property type="match status" value="1"/>
</dbReference>
<dbReference type="GO" id="GO:0008270">
    <property type="term" value="F:zinc ion binding"/>
    <property type="evidence" value="ECO:0007669"/>
    <property type="project" value="UniProtKB-KW"/>
</dbReference>
<gene>
    <name evidence="12" type="ORF">BE221DRAFT_72774</name>
    <name evidence="11" type="ORF">OT_ostta08g02550</name>
</gene>
<accession>A0A1Y5IIS7</accession>
<evidence type="ECO:0000256" key="2">
    <source>
        <dbReference type="ARBA" id="ARBA00022723"/>
    </source>
</evidence>
<protein>
    <submittedName>
        <fullName evidence="11">Zinc finger, B-box</fullName>
    </submittedName>
</protein>
<evidence type="ECO:0000256" key="9">
    <source>
        <dbReference type="SAM" id="MobiDB-lite"/>
    </source>
</evidence>
<dbReference type="PANTHER" id="PTHR31832:SF63">
    <property type="entry name" value="B-BOX ZINC FINGER PROTEIN 23"/>
    <property type="match status" value="1"/>
</dbReference>
<dbReference type="Pfam" id="PF00643">
    <property type="entry name" value="zf-B_box"/>
    <property type="match status" value="1"/>
</dbReference>
<dbReference type="Proteomes" id="UP000009170">
    <property type="component" value="Unassembled WGS sequence"/>
</dbReference>
<keyword evidence="3" id="KW-0677">Repeat</keyword>
<dbReference type="InterPro" id="IPR049808">
    <property type="entry name" value="CONSTANS-like_Bbox1"/>
</dbReference>
<keyword evidence="8" id="KW-0863">Zinc-finger</keyword>
<keyword evidence="4" id="KW-0862">Zinc</keyword>
<dbReference type="SMART" id="SM00336">
    <property type="entry name" value="BBOX"/>
    <property type="match status" value="1"/>
</dbReference>
<feature type="region of interest" description="Disordered" evidence="9">
    <location>
        <begin position="118"/>
        <end position="165"/>
    </location>
</feature>
<keyword evidence="6" id="KW-0804">Transcription</keyword>
<evidence type="ECO:0000313" key="11">
    <source>
        <dbReference type="EMBL" id="CEG01505.1"/>
    </source>
</evidence>
<evidence type="ECO:0000259" key="10">
    <source>
        <dbReference type="PROSITE" id="PS50119"/>
    </source>
</evidence>
<accession>A0A454XZC5</accession>
<dbReference type="InterPro" id="IPR051979">
    <property type="entry name" value="B-box_zinc_finger"/>
</dbReference>
<sequence length="235" mass="26149">MPDVMCGACAEQPAAVVRVQPTTGAHACVCARCDTRQNRQRGERSMQRVGLRPAGGRDELSCDVCQMNPVYVICHEDRAFLCRVCDVSIHEANSSSKRHQRFLFANTRVDLEAMGAGEDAGTRMSPSDSAAEHTVPQFEQEEVGRKRKYQRQQKSSLASDDHMVPSIDDLAPGVFESFMTDLLGEEEGRKHLEKSAQDEQNFWGDIFNDSWTAMSGMGNDDLAVPDFDNQVPNVY</sequence>
<evidence type="ECO:0000256" key="1">
    <source>
        <dbReference type="ARBA" id="ARBA00004123"/>
    </source>
</evidence>
<dbReference type="InterPro" id="IPR000315">
    <property type="entry name" value="Znf_B-box"/>
</dbReference>
<evidence type="ECO:0000313" key="12">
    <source>
        <dbReference type="EMBL" id="OUS47002.1"/>
    </source>
</evidence>
<evidence type="ECO:0000256" key="3">
    <source>
        <dbReference type="ARBA" id="ARBA00022737"/>
    </source>
</evidence>
<name>A0A090MCS6_OSTTA</name>
<evidence type="ECO:0000256" key="6">
    <source>
        <dbReference type="ARBA" id="ARBA00023163"/>
    </source>
</evidence>
<dbReference type="GO" id="GO:0006355">
    <property type="term" value="P:regulation of DNA-templated transcription"/>
    <property type="evidence" value="ECO:0007669"/>
    <property type="project" value="TreeGrafter"/>
</dbReference>
<dbReference type="EMBL" id="CAID01000008">
    <property type="protein sequence ID" value="CEG01505.1"/>
    <property type="molecule type" value="Genomic_DNA"/>
</dbReference>
<evidence type="ECO:0000256" key="5">
    <source>
        <dbReference type="ARBA" id="ARBA00023015"/>
    </source>
</evidence>
<reference evidence="11 13" key="1">
    <citation type="journal article" date="2006" name="Proc. Natl. Acad. Sci. U.S.A.">
        <title>Genome analysis of the smallest free-living eukaryote Ostreococcus tauri unveils many unique features.</title>
        <authorList>
            <person name="Derelle E."/>
            <person name="Ferraz C."/>
            <person name="Rombauts S."/>
            <person name="Rouze P."/>
            <person name="Worden A.Z."/>
            <person name="Robbens S."/>
            <person name="Partensky F."/>
            <person name="Degroeve S."/>
            <person name="Echeynie S."/>
            <person name="Cooke R."/>
            <person name="Saeys Y."/>
            <person name="Wuyts J."/>
            <person name="Jabbari K."/>
            <person name="Bowler C."/>
            <person name="Panaud O."/>
            <person name="Piegu B."/>
            <person name="Ball S.G."/>
            <person name="Ral J.-P."/>
            <person name="Bouget F.-Y."/>
            <person name="Piganeau G."/>
            <person name="De Baets B."/>
            <person name="Picard A."/>
            <person name="Delseny M."/>
            <person name="Demaille J."/>
            <person name="Van de Peer Y."/>
            <person name="Moreau H."/>
        </authorList>
    </citation>
    <scope>NUCLEOTIDE SEQUENCE [LARGE SCALE GENOMIC DNA]</scope>
    <source>
        <strain evidence="11 13">OTTH0595</strain>
    </source>
</reference>
<dbReference type="GO" id="GO:0005634">
    <property type="term" value="C:nucleus"/>
    <property type="evidence" value="ECO:0007669"/>
    <property type="project" value="UniProtKB-SubCell"/>
</dbReference>
<accession>A0A090MCS6</accession>
<keyword evidence="13" id="KW-1185">Reference proteome</keyword>
<dbReference type="OrthoDB" id="495392at2759"/>
<dbReference type="FunCoup" id="A0A090MCS6">
    <property type="interactions" value="134"/>
</dbReference>
<evidence type="ECO:0000256" key="4">
    <source>
        <dbReference type="ARBA" id="ARBA00022833"/>
    </source>
</evidence>
<evidence type="ECO:0000256" key="7">
    <source>
        <dbReference type="ARBA" id="ARBA00023242"/>
    </source>
</evidence>
<dbReference type="Proteomes" id="UP000195557">
    <property type="component" value="Unassembled WGS sequence"/>
</dbReference>
<feature type="domain" description="B box-type" evidence="10">
    <location>
        <begin position="57"/>
        <end position="104"/>
    </location>
</feature>